<reference evidence="1 2" key="1">
    <citation type="submission" date="2019-08" db="EMBL/GenBank/DDBJ databases">
        <authorList>
            <person name="Alioto T."/>
            <person name="Alioto T."/>
            <person name="Gomez Garrido J."/>
        </authorList>
    </citation>
    <scope>NUCLEOTIDE SEQUENCE [LARGE SCALE GENOMIC DNA]</scope>
</reference>
<organism evidence="1 2">
    <name type="scientific">Cinara cedri</name>
    <dbReference type="NCBI Taxonomy" id="506608"/>
    <lineage>
        <taxon>Eukaryota</taxon>
        <taxon>Metazoa</taxon>
        <taxon>Ecdysozoa</taxon>
        <taxon>Arthropoda</taxon>
        <taxon>Hexapoda</taxon>
        <taxon>Insecta</taxon>
        <taxon>Pterygota</taxon>
        <taxon>Neoptera</taxon>
        <taxon>Paraneoptera</taxon>
        <taxon>Hemiptera</taxon>
        <taxon>Sternorrhyncha</taxon>
        <taxon>Aphidomorpha</taxon>
        <taxon>Aphidoidea</taxon>
        <taxon>Aphididae</taxon>
        <taxon>Lachninae</taxon>
        <taxon>Cinara</taxon>
    </lineage>
</organism>
<dbReference type="AlphaFoldDB" id="A0A5E4N9Z2"/>
<evidence type="ECO:0000313" key="2">
    <source>
        <dbReference type="Proteomes" id="UP000325440"/>
    </source>
</evidence>
<evidence type="ECO:0000313" key="1">
    <source>
        <dbReference type="EMBL" id="VVC40594.1"/>
    </source>
</evidence>
<dbReference type="Proteomes" id="UP000325440">
    <property type="component" value="Unassembled WGS sequence"/>
</dbReference>
<proteinExistence type="predicted"/>
<gene>
    <name evidence="1" type="ORF">CINCED_3A001631</name>
</gene>
<accession>A0A5E4N9Z2</accession>
<sequence length="196" mass="22536">MRLFPYIPRRPFRQTKRKSDYFYWVIVAENGTIDNAPQRKVPLEGMRRRLKDKVLEDILEKDNTRSRSRLAPSLLIFGHADATTASRRASLFPVPPLHTARVQQLREHFPKSTSALIASRWPPSDNDQVLLATRCSPARLTVFGYYQQCTADADANRDRLARVVRSEISTTRFYTIRCICIRGQITNSVPVHQPVA</sequence>
<protein>
    <submittedName>
        <fullName evidence="1">Uncharacterized protein</fullName>
    </submittedName>
</protein>
<keyword evidence="2" id="KW-1185">Reference proteome</keyword>
<dbReference type="EMBL" id="CABPRJ010001905">
    <property type="protein sequence ID" value="VVC40594.1"/>
    <property type="molecule type" value="Genomic_DNA"/>
</dbReference>
<name>A0A5E4N9Z2_9HEMI</name>